<dbReference type="PIRSF" id="PIRSF001296">
    <property type="entry name" value="K_ATPase_KdpC"/>
    <property type="match status" value="1"/>
</dbReference>
<keyword evidence="5 11" id="KW-0547">Nucleotide-binding</keyword>
<keyword evidence="1 11" id="KW-0813">Transport</keyword>
<evidence type="ECO:0000256" key="9">
    <source>
        <dbReference type="ARBA" id="ARBA00023065"/>
    </source>
</evidence>
<dbReference type="InterPro" id="IPR003820">
    <property type="entry name" value="KdpC"/>
</dbReference>
<evidence type="ECO:0000256" key="2">
    <source>
        <dbReference type="ARBA" id="ARBA00022475"/>
    </source>
</evidence>
<keyword evidence="10 11" id="KW-0472">Membrane</keyword>
<dbReference type="GO" id="GO:0005524">
    <property type="term" value="F:ATP binding"/>
    <property type="evidence" value="ECO:0007669"/>
    <property type="project" value="UniProtKB-UniRule"/>
</dbReference>
<dbReference type="EMBL" id="CP042435">
    <property type="protein sequence ID" value="QEC66327.1"/>
    <property type="molecule type" value="Genomic_DNA"/>
</dbReference>
<evidence type="ECO:0000256" key="1">
    <source>
        <dbReference type="ARBA" id="ARBA00022448"/>
    </source>
</evidence>
<evidence type="ECO:0000256" key="6">
    <source>
        <dbReference type="ARBA" id="ARBA00022840"/>
    </source>
</evidence>
<evidence type="ECO:0000256" key="8">
    <source>
        <dbReference type="ARBA" id="ARBA00022989"/>
    </source>
</evidence>
<keyword evidence="8 11" id="KW-1133">Transmembrane helix</keyword>
<dbReference type="PANTHER" id="PTHR30042:SF2">
    <property type="entry name" value="POTASSIUM-TRANSPORTING ATPASE KDPC SUBUNIT"/>
    <property type="match status" value="1"/>
</dbReference>
<proteinExistence type="inferred from homology"/>
<comment type="similarity">
    <text evidence="11">Belongs to the KdpC family.</text>
</comment>
<dbReference type="PANTHER" id="PTHR30042">
    <property type="entry name" value="POTASSIUM-TRANSPORTING ATPASE C CHAIN"/>
    <property type="match status" value="1"/>
</dbReference>
<evidence type="ECO:0000256" key="3">
    <source>
        <dbReference type="ARBA" id="ARBA00022538"/>
    </source>
</evidence>
<evidence type="ECO:0000256" key="7">
    <source>
        <dbReference type="ARBA" id="ARBA00022958"/>
    </source>
</evidence>
<organism evidence="12 13">
    <name type="scientific">Panacibacter ginsenosidivorans</name>
    <dbReference type="NCBI Taxonomy" id="1813871"/>
    <lineage>
        <taxon>Bacteria</taxon>
        <taxon>Pseudomonadati</taxon>
        <taxon>Bacteroidota</taxon>
        <taxon>Chitinophagia</taxon>
        <taxon>Chitinophagales</taxon>
        <taxon>Chitinophagaceae</taxon>
        <taxon>Panacibacter</taxon>
    </lineage>
</organism>
<dbReference type="AlphaFoldDB" id="A0A5B8V480"/>
<feature type="transmembrane region" description="Helical" evidence="11">
    <location>
        <begin position="12"/>
        <end position="31"/>
    </location>
</feature>
<dbReference type="GO" id="GO:0008556">
    <property type="term" value="F:P-type potassium transmembrane transporter activity"/>
    <property type="evidence" value="ECO:0007669"/>
    <property type="project" value="InterPro"/>
</dbReference>
<keyword evidence="7 11" id="KW-0630">Potassium</keyword>
<dbReference type="OrthoDB" id="9809491at2"/>
<dbReference type="Pfam" id="PF02669">
    <property type="entry name" value="KdpC"/>
    <property type="match status" value="1"/>
</dbReference>
<reference evidence="12 13" key="1">
    <citation type="journal article" date="2016" name="Int. J. Syst. Evol. Microbiol.">
        <title>Panacibacter ginsenosidivorans gen. nov., sp. nov., with ginsenoside converting activity isolated from soil of a ginseng field.</title>
        <authorList>
            <person name="Siddiqi M.Z."/>
            <person name="Muhammad Shafi S."/>
            <person name="Choi K.D."/>
            <person name="Im W.T."/>
        </authorList>
    </citation>
    <scope>NUCLEOTIDE SEQUENCE [LARGE SCALE GENOMIC DNA]</scope>
    <source>
        <strain evidence="12 13">Gsoil1550</strain>
    </source>
</reference>
<dbReference type="HAMAP" id="MF_00276">
    <property type="entry name" value="KdpC"/>
    <property type="match status" value="1"/>
</dbReference>
<evidence type="ECO:0000256" key="4">
    <source>
        <dbReference type="ARBA" id="ARBA00022692"/>
    </source>
</evidence>
<dbReference type="NCBIfam" id="TIGR00681">
    <property type="entry name" value="kdpC"/>
    <property type="match status" value="1"/>
</dbReference>
<dbReference type="RefSeq" id="WP_147188127.1">
    <property type="nucleotide sequence ID" value="NZ_CP042435.1"/>
</dbReference>
<sequence length="188" mass="20567">MKQNILPAIKLTVVCIIFFMGIYPLFIWGIAQAAPGNGKGETIQVNGKVVGYKLIGQKFTDDKYFWSRPSAVDYNAAGSGGSNKGPTNPDYLKTVQDRIDTFLVHNPGIKKEEIPSELVTASGSGLDPDLSPAAAYVQIKRIAKTRNISEQQLNDLIAKNIQQPLLGLFGTTHVNVLQLNIQLNEIKQ</sequence>
<keyword evidence="9 11" id="KW-0406">Ion transport</keyword>
<comment type="function">
    <text evidence="11">Part of the high-affinity ATP-driven potassium transport (or Kdp) system, which catalyzes the hydrolysis of ATP coupled with the electrogenic transport of potassium into the cytoplasm. This subunit acts as a catalytic chaperone that increases the ATP-binding affinity of the ATP-hydrolyzing subunit KdpB by the formation of a transient KdpB/KdpC/ATP ternary complex.</text>
</comment>
<accession>A0A5B8V480</accession>
<name>A0A5B8V480_9BACT</name>
<evidence type="ECO:0000313" key="12">
    <source>
        <dbReference type="EMBL" id="QEC66327.1"/>
    </source>
</evidence>
<keyword evidence="3 11" id="KW-0633">Potassium transport</keyword>
<keyword evidence="2 11" id="KW-1003">Cell membrane</keyword>
<keyword evidence="6 11" id="KW-0067">ATP-binding</keyword>
<comment type="subcellular location">
    <subcellularLocation>
        <location evidence="11">Cell membrane</location>
        <topology evidence="11">Single-pass membrane protein</topology>
    </subcellularLocation>
</comment>
<keyword evidence="4 11" id="KW-0812">Transmembrane</keyword>
<dbReference type="NCBIfam" id="NF001454">
    <property type="entry name" value="PRK00315.1"/>
    <property type="match status" value="1"/>
</dbReference>
<dbReference type="Proteomes" id="UP000321533">
    <property type="component" value="Chromosome"/>
</dbReference>
<dbReference type="KEGG" id="pgin:FRZ67_03025"/>
<dbReference type="GO" id="GO:0005886">
    <property type="term" value="C:plasma membrane"/>
    <property type="evidence" value="ECO:0007669"/>
    <property type="project" value="UniProtKB-SubCell"/>
</dbReference>
<evidence type="ECO:0000256" key="10">
    <source>
        <dbReference type="ARBA" id="ARBA00023136"/>
    </source>
</evidence>
<keyword evidence="13" id="KW-1185">Reference proteome</keyword>
<evidence type="ECO:0000256" key="11">
    <source>
        <dbReference type="HAMAP-Rule" id="MF_00276"/>
    </source>
</evidence>
<protein>
    <recommendedName>
        <fullName evidence="11">Potassium-transporting ATPase KdpC subunit</fullName>
    </recommendedName>
    <alternativeName>
        <fullName evidence="11">ATP phosphohydrolase [potassium-transporting] C chain</fullName>
    </alternativeName>
    <alternativeName>
        <fullName evidence="11">Potassium-binding and translocating subunit C</fullName>
    </alternativeName>
    <alternativeName>
        <fullName evidence="11">Potassium-translocating ATPase C chain</fullName>
    </alternativeName>
</protein>
<comment type="subunit">
    <text evidence="11">The system is composed of three essential subunits: KdpA, KdpB and KdpC.</text>
</comment>
<dbReference type="NCBIfam" id="NF010606">
    <property type="entry name" value="PRK14002.1"/>
    <property type="match status" value="1"/>
</dbReference>
<gene>
    <name evidence="11" type="primary">kdpC</name>
    <name evidence="12" type="ORF">FRZ67_03025</name>
</gene>
<evidence type="ECO:0000313" key="13">
    <source>
        <dbReference type="Proteomes" id="UP000321533"/>
    </source>
</evidence>
<evidence type="ECO:0000256" key="5">
    <source>
        <dbReference type="ARBA" id="ARBA00022741"/>
    </source>
</evidence>